<evidence type="ECO:0000313" key="2">
    <source>
        <dbReference type="Proteomes" id="UP000038045"/>
    </source>
</evidence>
<organism evidence="2 3">
    <name type="scientific">Parastrongyloides trichosuri</name>
    <name type="common">Possum-specific nematode worm</name>
    <dbReference type="NCBI Taxonomy" id="131310"/>
    <lineage>
        <taxon>Eukaryota</taxon>
        <taxon>Metazoa</taxon>
        <taxon>Ecdysozoa</taxon>
        <taxon>Nematoda</taxon>
        <taxon>Chromadorea</taxon>
        <taxon>Rhabditida</taxon>
        <taxon>Tylenchina</taxon>
        <taxon>Panagrolaimomorpha</taxon>
        <taxon>Strongyloidoidea</taxon>
        <taxon>Strongyloididae</taxon>
        <taxon>Parastrongyloides</taxon>
    </lineage>
</organism>
<proteinExistence type="predicted"/>
<keyword evidence="2" id="KW-1185">Reference proteome</keyword>
<dbReference type="AlphaFoldDB" id="A0A0N5A2S7"/>
<reference evidence="3" key="1">
    <citation type="submission" date="2017-02" db="UniProtKB">
        <authorList>
            <consortium name="WormBaseParasite"/>
        </authorList>
    </citation>
    <scope>IDENTIFICATION</scope>
</reference>
<protein>
    <submittedName>
        <fullName evidence="3">Saposin B-type domain-containing protein</fullName>
    </submittedName>
</protein>
<sequence length="106" mass="12545">MIKIFLISFLLFGTLHQDGLCFYCEIINVCNKLSNPLEILRCSQNFIDQYPYCGEDLKEVMLPTQVKKRLSPFDEGFGKRNFKVFQQLRQLQRIPVGKRENNQFSY</sequence>
<dbReference type="Proteomes" id="UP000038045">
    <property type="component" value="Unplaced"/>
</dbReference>
<feature type="chain" id="PRO_5005892812" evidence="1">
    <location>
        <begin position="22"/>
        <end position="106"/>
    </location>
</feature>
<evidence type="ECO:0000313" key="3">
    <source>
        <dbReference type="WBParaSite" id="PTRK_0001594200.1"/>
    </source>
</evidence>
<evidence type="ECO:0000256" key="1">
    <source>
        <dbReference type="SAM" id="SignalP"/>
    </source>
</evidence>
<feature type="signal peptide" evidence="1">
    <location>
        <begin position="1"/>
        <end position="21"/>
    </location>
</feature>
<name>A0A0N5A2S7_PARTI</name>
<keyword evidence="1" id="KW-0732">Signal</keyword>
<dbReference type="WBParaSite" id="PTRK_0001594200.1">
    <property type="protein sequence ID" value="PTRK_0001594200.1"/>
    <property type="gene ID" value="PTRK_0001594200"/>
</dbReference>
<accession>A0A0N5A2S7</accession>